<evidence type="ECO:0000256" key="1">
    <source>
        <dbReference type="SAM" id="Phobius"/>
    </source>
</evidence>
<keyword evidence="1" id="KW-1133">Transmembrane helix</keyword>
<dbReference type="RefSeq" id="WP_327785322.1">
    <property type="nucleotide sequence ID" value="NZ_JAYXNZ010000002.1"/>
</dbReference>
<evidence type="ECO:0000313" key="2">
    <source>
        <dbReference type="EMBL" id="MEC7051326.1"/>
    </source>
</evidence>
<name>A0ABU6LT35_9ACTN</name>
<dbReference type="Proteomes" id="UP001353952">
    <property type="component" value="Unassembled WGS sequence"/>
</dbReference>
<keyword evidence="1" id="KW-0472">Membrane</keyword>
<reference evidence="2 3" key="1">
    <citation type="submission" date="2024-01" db="EMBL/GenBank/DDBJ databases">
        <title>Genome analysis.</title>
        <authorList>
            <person name="Zhang K."/>
        </authorList>
    </citation>
    <scope>NUCLEOTIDE SEQUENCE [LARGE SCALE GENOMIC DNA]</scope>
    <source>
        <strain evidence="2 3">CGMCC 4.1753</strain>
    </source>
</reference>
<dbReference type="EMBL" id="JAYXNZ010000002">
    <property type="protein sequence ID" value="MEC7051326.1"/>
    <property type="molecule type" value="Genomic_DNA"/>
</dbReference>
<accession>A0ABU6LT35</accession>
<gene>
    <name evidence="2" type="ORF">RFN57_03245</name>
</gene>
<keyword evidence="1" id="KW-0812">Transmembrane</keyword>
<protein>
    <submittedName>
        <fullName evidence="2">Uncharacterized protein</fullName>
    </submittedName>
</protein>
<keyword evidence="3" id="KW-1185">Reference proteome</keyword>
<feature type="transmembrane region" description="Helical" evidence="1">
    <location>
        <begin position="83"/>
        <end position="106"/>
    </location>
</feature>
<proteinExistence type="predicted"/>
<comment type="caution">
    <text evidence="2">The sequence shown here is derived from an EMBL/GenBank/DDBJ whole genome shotgun (WGS) entry which is preliminary data.</text>
</comment>
<organism evidence="2 3">
    <name type="scientific">Streptomyces violaceochromogenes</name>
    <dbReference type="NCBI Taxonomy" id="67377"/>
    <lineage>
        <taxon>Bacteria</taxon>
        <taxon>Bacillati</taxon>
        <taxon>Actinomycetota</taxon>
        <taxon>Actinomycetes</taxon>
        <taxon>Kitasatosporales</taxon>
        <taxon>Streptomycetaceae</taxon>
        <taxon>Streptomyces</taxon>
    </lineage>
</organism>
<sequence length="166" mass="18223">MATKMSAEFASAMVTVIPLVMLMCAAEAKVVYAYWDNKAEAVVAAAIKAFEAGEVPEDPVKFLVWIYSDHRGVLPWVTSMLGVTYWLFMAAAHFLAEAGLILWLASARPPGVEYLDDLVVWTAIWGFGHATVLGTLIVFFRVPLRLVRAAREQVDGVSQAGLHTRP</sequence>
<feature type="transmembrane region" description="Helical" evidence="1">
    <location>
        <begin position="118"/>
        <end position="140"/>
    </location>
</feature>
<evidence type="ECO:0000313" key="3">
    <source>
        <dbReference type="Proteomes" id="UP001353952"/>
    </source>
</evidence>